<dbReference type="AlphaFoldDB" id="A0A6G8APT7"/>
<keyword evidence="3" id="KW-1185">Reference proteome</keyword>
<sequence>MKEFCGDVSHGFTTLHGAAVKDQALDKKQKEFIALGIAIAVRCEGCILAHVKTCLSLGVTMEEIASVVDVAVLMGGGPSTVYGGKALEIAKYLMEKE</sequence>
<dbReference type="Gene3D" id="1.20.1290.10">
    <property type="entry name" value="AhpD-like"/>
    <property type="match status" value="1"/>
</dbReference>
<evidence type="ECO:0000259" key="1">
    <source>
        <dbReference type="Pfam" id="PF02627"/>
    </source>
</evidence>
<protein>
    <submittedName>
        <fullName evidence="2">Carboxymuconolactone decarboxylase family protein</fullName>
    </submittedName>
</protein>
<dbReference type="PANTHER" id="PTHR33930">
    <property type="entry name" value="ALKYL HYDROPEROXIDE REDUCTASE AHPD"/>
    <property type="match status" value="1"/>
</dbReference>
<evidence type="ECO:0000313" key="2">
    <source>
        <dbReference type="EMBL" id="QIL46990.1"/>
    </source>
</evidence>
<name>A0A6G8APT7_9ENTE</name>
<dbReference type="Pfam" id="PF02627">
    <property type="entry name" value="CMD"/>
    <property type="match status" value="1"/>
</dbReference>
<dbReference type="InterPro" id="IPR003779">
    <property type="entry name" value="CMD-like"/>
</dbReference>
<dbReference type="InterPro" id="IPR029032">
    <property type="entry name" value="AhpD-like"/>
</dbReference>
<proteinExistence type="predicted"/>
<gene>
    <name evidence="2" type="ORF">G7081_03695</name>
</gene>
<reference evidence="2 3" key="1">
    <citation type="submission" date="2020-03" db="EMBL/GenBank/DDBJ databases">
        <title>Vagococcus sp. nov., isolated from beetles.</title>
        <authorList>
            <person name="Hyun D.-W."/>
            <person name="Bae J.-W."/>
        </authorList>
    </citation>
    <scope>NUCLEOTIDE SEQUENCE [LARGE SCALE GENOMIC DNA]</scope>
    <source>
        <strain evidence="2 3">HDW17A</strain>
    </source>
</reference>
<accession>A0A6G8APT7</accession>
<feature type="domain" description="Carboxymuconolactone decarboxylase-like" evidence="1">
    <location>
        <begin position="7"/>
        <end position="82"/>
    </location>
</feature>
<dbReference type="EMBL" id="CP049886">
    <property type="protein sequence ID" value="QIL46990.1"/>
    <property type="molecule type" value="Genomic_DNA"/>
</dbReference>
<evidence type="ECO:0000313" key="3">
    <source>
        <dbReference type="Proteomes" id="UP000500890"/>
    </source>
</evidence>
<dbReference type="KEGG" id="vah:G7081_03695"/>
<dbReference type="InterPro" id="IPR004675">
    <property type="entry name" value="AhpD_core"/>
</dbReference>
<dbReference type="SUPFAM" id="SSF69118">
    <property type="entry name" value="AhpD-like"/>
    <property type="match status" value="1"/>
</dbReference>
<organism evidence="2 3">
    <name type="scientific">Vagococcus coleopterorum</name>
    <dbReference type="NCBI Taxonomy" id="2714946"/>
    <lineage>
        <taxon>Bacteria</taxon>
        <taxon>Bacillati</taxon>
        <taxon>Bacillota</taxon>
        <taxon>Bacilli</taxon>
        <taxon>Lactobacillales</taxon>
        <taxon>Enterococcaceae</taxon>
        <taxon>Vagococcus</taxon>
    </lineage>
</organism>
<dbReference type="GO" id="GO:0051920">
    <property type="term" value="F:peroxiredoxin activity"/>
    <property type="evidence" value="ECO:0007669"/>
    <property type="project" value="InterPro"/>
</dbReference>
<dbReference type="PANTHER" id="PTHR33930:SF2">
    <property type="entry name" value="BLR3452 PROTEIN"/>
    <property type="match status" value="1"/>
</dbReference>
<dbReference type="Proteomes" id="UP000500890">
    <property type="component" value="Chromosome"/>
</dbReference>
<dbReference type="NCBIfam" id="TIGR00778">
    <property type="entry name" value="ahpD_dom"/>
    <property type="match status" value="1"/>
</dbReference>